<organism evidence="3 4">
    <name type="scientific">Rubidibacter lacunae KORDI 51-2</name>
    <dbReference type="NCBI Taxonomy" id="582515"/>
    <lineage>
        <taxon>Bacteria</taxon>
        <taxon>Bacillati</taxon>
        <taxon>Cyanobacteriota</taxon>
        <taxon>Cyanophyceae</taxon>
        <taxon>Oscillatoriophycideae</taxon>
        <taxon>Chroococcales</taxon>
        <taxon>Aphanothecaceae</taxon>
        <taxon>Rubidibacter</taxon>
    </lineage>
</organism>
<protein>
    <submittedName>
        <fullName evidence="3">Glucose/sorbosone dehydrogenase</fullName>
    </submittedName>
</protein>
<evidence type="ECO:0000259" key="2">
    <source>
        <dbReference type="Pfam" id="PF22807"/>
    </source>
</evidence>
<sequence>MHRCSLLSLLVAIAACRPLAPDTGVSSKPLPADIAQLVSARTEIAVEPLKPAPIDIAVDDLPAPYASASASKPPQVVPIPEAPTLKVPSGFVVNVFAEGLASPRWLALTPEGDVLVTETRANRIRRLRDTDRDGTADDITAFATAGNGLDIPFGMAFAGGSFFLGNHNGVRRFAYDESSGSLSGRGVPIAELPGGGYNQHWTRNVVAAPGGDRLYVSIGSRSNAAVEPLPRASVQVMSLDGSGRETFAYGLRNPVGLDFHPVTGELYATINERDLLGDDLVPDYFTRIRTGEFFGWPYTYLRPDLLDPRHLDGNRSTNPELAARTQTPDVLFQAHSAALGLQFYDGSTFPKRYLHGAFVAFRGSWNRDRGTGYKVVFVPFADGRPLGHYEDFLTGFLLDAWGPTVWGRPVGLLVLPDGSLLVTEEANGRIYRIQYGG</sequence>
<name>U5DG01_9CHRO</name>
<dbReference type="eggNOG" id="COG2133">
    <property type="taxonomic scope" value="Bacteria"/>
</dbReference>
<dbReference type="PROSITE" id="PS51257">
    <property type="entry name" value="PROKAR_LIPOPROTEIN"/>
    <property type="match status" value="1"/>
</dbReference>
<feature type="domain" description="Pyrroloquinoline quinone-dependent pyranose dehydrogenase beta-propeller" evidence="2">
    <location>
        <begin position="322"/>
        <end position="434"/>
    </location>
</feature>
<dbReference type="InParanoid" id="U5DG01"/>
<feature type="chain" id="PRO_5004659169" evidence="1">
    <location>
        <begin position="21"/>
        <end position="437"/>
    </location>
</feature>
<dbReference type="InterPro" id="IPR011042">
    <property type="entry name" value="6-blade_b-propeller_TolB-like"/>
</dbReference>
<dbReference type="Proteomes" id="UP000016960">
    <property type="component" value="Unassembled WGS sequence"/>
</dbReference>
<accession>U5DG01</accession>
<dbReference type="OrthoDB" id="9770043at2"/>
<dbReference type="RefSeq" id="WP_022609093.1">
    <property type="nucleotide sequence ID" value="NZ_ASSJ01000081.1"/>
</dbReference>
<comment type="caution">
    <text evidence="3">The sequence shown here is derived from an EMBL/GenBank/DDBJ whole genome shotgun (WGS) entry which is preliminary data.</text>
</comment>
<dbReference type="Gene3D" id="2.120.10.30">
    <property type="entry name" value="TolB, C-terminal domain"/>
    <property type="match status" value="1"/>
</dbReference>
<dbReference type="EMBL" id="ASSJ01000081">
    <property type="protein sequence ID" value="ERN40187.1"/>
    <property type="molecule type" value="Genomic_DNA"/>
</dbReference>
<evidence type="ECO:0000313" key="3">
    <source>
        <dbReference type="EMBL" id="ERN40187.1"/>
    </source>
</evidence>
<evidence type="ECO:0000313" key="4">
    <source>
        <dbReference type="Proteomes" id="UP000016960"/>
    </source>
</evidence>
<keyword evidence="1" id="KW-0732">Signal</keyword>
<evidence type="ECO:0000256" key="1">
    <source>
        <dbReference type="SAM" id="SignalP"/>
    </source>
</evidence>
<dbReference type="PATRIC" id="fig|582515.4.peg.3905"/>
<gene>
    <name evidence="3" type="ORF">KR51_00034790</name>
</gene>
<dbReference type="STRING" id="582515.KR51_00034790"/>
<proteinExistence type="predicted"/>
<dbReference type="SUPFAM" id="SSF50952">
    <property type="entry name" value="Soluble quinoprotein glucose dehydrogenase"/>
    <property type="match status" value="1"/>
</dbReference>
<dbReference type="PANTHER" id="PTHR33546:SF1">
    <property type="entry name" value="LARGE, MULTIFUNCTIONAL SECRETED PROTEIN"/>
    <property type="match status" value="1"/>
</dbReference>
<dbReference type="InterPro" id="IPR011041">
    <property type="entry name" value="Quinoprot_gluc/sorb_DH_b-prop"/>
</dbReference>
<feature type="domain" description="Pyrroloquinoline quinone-dependent pyranose dehydrogenase beta-propeller" evidence="2">
    <location>
        <begin position="86"/>
        <end position="275"/>
    </location>
</feature>
<dbReference type="AlphaFoldDB" id="U5DG01"/>
<keyword evidence="4" id="KW-1185">Reference proteome</keyword>
<dbReference type="PANTHER" id="PTHR33546">
    <property type="entry name" value="LARGE, MULTIFUNCTIONAL SECRETED PROTEIN-RELATED"/>
    <property type="match status" value="1"/>
</dbReference>
<reference evidence="3 4" key="1">
    <citation type="submission" date="2013-05" db="EMBL/GenBank/DDBJ databases">
        <title>Draft genome sequence of Rubidibacter lacunae KORDI 51-2.</title>
        <authorList>
            <person name="Choi D.H."/>
            <person name="Noh J.H."/>
            <person name="Kwon K.-K."/>
            <person name="Lee J.-H."/>
            <person name="Ryu J.-Y."/>
        </authorList>
    </citation>
    <scope>NUCLEOTIDE SEQUENCE [LARGE SCALE GENOMIC DNA]</scope>
    <source>
        <strain evidence="3 4">KORDI 51-2</strain>
    </source>
</reference>
<feature type="signal peptide" evidence="1">
    <location>
        <begin position="1"/>
        <end position="20"/>
    </location>
</feature>
<dbReference type="Pfam" id="PF22807">
    <property type="entry name" value="TrAA12"/>
    <property type="match status" value="2"/>
</dbReference>
<dbReference type="InterPro" id="IPR054539">
    <property type="entry name" value="Beta-prop_PDH"/>
</dbReference>